<reference evidence="1 2" key="1">
    <citation type="submission" date="2023-03" db="EMBL/GenBank/DDBJ databases">
        <title>Genome sequence of Lichtheimia ornata CBS 291.66.</title>
        <authorList>
            <person name="Mohabir J.T."/>
            <person name="Shea T.P."/>
            <person name="Kurbessoian T."/>
            <person name="Berby B."/>
            <person name="Fontaine J."/>
            <person name="Livny J."/>
            <person name="Gnirke A."/>
            <person name="Stajich J.E."/>
            <person name="Cuomo C.A."/>
        </authorList>
    </citation>
    <scope>NUCLEOTIDE SEQUENCE [LARGE SCALE GENOMIC DNA]</scope>
    <source>
        <strain evidence="1">CBS 291.66</strain>
    </source>
</reference>
<dbReference type="GeneID" id="83212244"/>
<dbReference type="AlphaFoldDB" id="A0AAD7Y033"/>
<organism evidence="1 2">
    <name type="scientific">Lichtheimia ornata</name>
    <dbReference type="NCBI Taxonomy" id="688661"/>
    <lineage>
        <taxon>Eukaryota</taxon>
        <taxon>Fungi</taxon>
        <taxon>Fungi incertae sedis</taxon>
        <taxon>Mucoromycota</taxon>
        <taxon>Mucoromycotina</taxon>
        <taxon>Mucoromycetes</taxon>
        <taxon>Mucorales</taxon>
        <taxon>Lichtheimiaceae</taxon>
        <taxon>Lichtheimia</taxon>
    </lineage>
</organism>
<dbReference type="InterPro" id="IPR025886">
    <property type="entry name" value="PP2-like"/>
</dbReference>
<dbReference type="PANTHER" id="PTHR31960:SF26">
    <property type="entry name" value="F-BOX DOMAIN CONTAINING PROTEIN"/>
    <property type="match status" value="1"/>
</dbReference>
<protein>
    <recommendedName>
        <fullName evidence="3">F-box domain-containing protein</fullName>
    </recommendedName>
</protein>
<dbReference type="EMBL" id="JARTCD010000018">
    <property type="protein sequence ID" value="KAJ8659466.1"/>
    <property type="molecule type" value="Genomic_DNA"/>
</dbReference>
<keyword evidence="2" id="KW-1185">Reference proteome</keyword>
<dbReference type="SUPFAM" id="SSF81383">
    <property type="entry name" value="F-box domain"/>
    <property type="match status" value="1"/>
</dbReference>
<dbReference type="RefSeq" id="XP_058344379.1">
    <property type="nucleotide sequence ID" value="XM_058484880.1"/>
</dbReference>
<evidence type="ECO:0008006" key="3">
    <source>
        <dbReference type="Google" id="ProtNLM"/>
    </source>
</evidence>
<dbReference type="PANTHER" id="PTHR31960">
    <property type="entry name" value="F-BOX PROTEIN PP2-A15"/>
    <property type="match status" value="1"/>
</dbReference>
<proteinExistence type="predicted"/>
<accession>A0AAD7Y033</accession>
<comment type="caution">
    <text evidence="1">The sequence shown here is derived from an EMBL/GenBank/DDBJ whole genome shotgun (WGS) entry which is preliminary data.</text>
</comment>
<dbReference type="InterPro" id="IPR036047">
    <property type="entry name" value="F-box-like_dom_sf"/>
</dbReference>
<sequence>MLHTIAREVLYIICSYLSGKDTINLAKCNHALQVALEDEYVWAQMTKTRFPKLYKETLLLDDVPHHWRKLYMENDQLRMSVAKQMAITHVRLPYWQRLESKESMYEATARLHSVCWFDVNGILQGVPQGSYRVQWRMRVSLSARWNEPLDFTVSVMEANGLTHAYTTPDDFYIREDILTNTWILVTLPGEIHVKDWFSNVRVSHEKKTNHWKSGIELDWVKLLPSHEAPSRGLTVEYESRYPFYWRHRSRSLRDLSLASSSASDDPIEEYSSVFNDPSLLEPSLY</sequence>
<name>A0AAD7Y033_9FUNG</name>
<dbReference type="Proteomes" id="UP001234581">
    <property type="component" value="Unassembled WGS sequence"/>
</dbReference>
<dbReference type="Pfam" id="PF14299">
    <property type="entry name" value="PP2"/>
    <property type="match status" value="1"/>
</dbReference>
<dbReference type="Gene3D" id="1.20.1280.50">
    <property type="match status" value="1"/>
</dbReference>
<gene>
    <name evidence="1" type="ORF">O0I10_004831</name>
</gene>
<evidence type="ECO:0000313" key="2">
    <source>
        <dbReference type="Proteomes" id="UP001234581"/>
    </source>
</evidence>
<evidence type="ECO:0000313" key="1">
    <source>
        <dbReference type="EMBL" id="KAJ8659466.1"/>
    </source>
</evidence>